<evidence type="ECO:0000313" key="11">
    <source>
        <dbReference type="Proteomes" id="UP000178622"/>
    </source>
</evidence>
<evidence type="ECO:0000256" key="4">
    <source>
        <dbReference type="ARBA" id="ARBA00022989"/>
    </source>
</evidence>
<protein>
    <submittedName>
        <fullName evidence="10">ABC transporter permease</fullName>
    </submittedName>
</protein>
<dbReference type="GO" id="GO:0005886">
    <property type="term" value="C:plasma membrane"/>
    <property type="evidence" value="ECO:0007669"/>
    <property type="project" value="UniProtKB-SubCell"/>
</dbReference>
<name>A0A1E8GJ08_9LACT</name>
<keyword evidence="2" id="KW-1003">Cell membrane</keyword>
<dbReference type="InterPro" id="IPR025857">
    <property type="entry name" value="MacB_PCD"/>
</dbReference>
<feature type="coiled-coil region" evidence="6">
    <location>
        <begin position="256"/>
        <end position="329"/>
    </location>
</feature>
<evidence type="ECO:0000256" key="2">
    <source>
        <dbReference type="ARBA" id="ARBA00022475"/>
    </source>
</evidence>
<keyword evidence="5 7" id="KW-0472">Membrane</keyword>
<feature type="domain" description="ABC3 transporter permease C-terminal" evidence="8">
    <location>
        <begin position="364"/>
        <end position="481"/>
    </location>
</feature>
<evidence type="ECO:0000256" key="7">
    <source>
        <dbReference type="SAM" id="Phobius"/>
    </source>
</evidence>
<sequence length="897" mass="100675">MSKKILNKDIRQSILKSKGRFFSIFALILLGVFAFTGLKISGPNLRQTAETFYKETNLADVEVMSNYGLNDEDKKIINSSDGLDKAEFGYFTDALLRNTKTSFRIFSKPDNISKYEIVEGNLPKSDDEIALDYLYKDDYKIGQEIEFTSDKDVLKKTKFKISGFVKSSEYTSKTSLGTTDIGTGQLNSYGVVTPSVFDSEVYMIARLRYKDTESLSAYSKKYSNRVETHKGELQDRLDTQKDSRLKAIKAEPQSKIDDGRAKIESSKKEISNQEAKIKEQENQLSQAEKAGMSVPDQQKVQLNDAKKKIVDAKSEVSDKEKDLKEKQSELDGLSEPVYLVSERSDNRAYKTYLENSKRVDILSNVFPVFLFAIAALVSLTTMTRFIEEERINSGTFRALGYSKADVSRKFVVYGLVSGLLGAIAGAALGYTLLPTVIFKAYTAATTFDKSILTFSWKYTLIAFAIALVCTVLSSLFILWRELKELPVSLLQPKPPKAGSKILLEYITPIWNRMSFTHKVTARNIFRYKSRMFMTIFGVAGCTALLITGFGIRDSLDGISSKQYDELIKYDLVEVKKDDATNKENEEINKILSSEQVKSHEPVRFEQVTKVAKNEGKQTINLIATQDTKNFKDFVNLRNRESHSQIELTDDGVVISEKFAKLFDLKVGDKFKVETSKETSDGKEVELKVSAVTEMYMGHFIFMDSKNYQATFGKDFKDNSNLVILKNGDAKGVEKVSSQLIDTEGVALIQQNLDAKSVIDNVMEGLNSVILVLIICAILLAVVVIYNLTNINVSERIRELSTIKVLGFYDKEVTLYIYRETIILSVLGIVAGWFLGTFLHGFIISSLPPEDAMFNPVLNWANYLISAAITLGITAVISVVIHNKIKNVNMLDALKSVE</sequence>
<dbReference type="PANTHER" id="PTHR30287">
    <property type="entry name" value="MEMBRANE COMPONENT OF PREDICTED ABC SUPERFAMILY METABOLITE UPTAKE TRANSPORTER"/>
    <property type="match status" value="1"/>
</dbReference>
<evidence type="ECO:0000256" key="3">
    <source>
        <dbReference type="ARBA" id="ARBA00022692"/>
    </source>
</evidence>
<dbReference type="EMBL" id="MKIR01000026">
    <property type="protein sequence ID" value="OFI48234.1"/>
    <property type="molecule type" value="Genomic_DNA"/>
</dbReference>
<dbReference type="RefSeq" id="WP_070793242.1">
    <property type="nucleotide sequence ID" value="NZ_MKIR01000026.1"/>
</dbReference>
<proteinExistence type="predicted"/>
<feature type="domain" description="MacB-like periplasmic core" evidence="9">
    <location>
        <begin position="532"/>
        <end position="738"/>
    </location>
</feature>
<dbReference type="STRING" id="1859473.BG261_08090"/>
<feature type="transmembrane region" description="Helical" evidence="7">
    <location>
        <begin position="458"/>
        <end position="479"/>
    </location>
</feature>
<feature type="transmembrane region" description="Helical" evidence="7">
    <location>
        <begin position="531"/>
        <end position="551"/>
    </location>
</feature>
<comment type="subcellular location">
    <subcellularLocation>
        <location evidence="1">Cell membrane</location>
        <topology evidence="1">Multi-pass membrane protein</topology>
    </subcellularLocation>
</comment>
<feature type="transmembrane region" description="Helical" evidence="7">
    <location>
        <begin position="765"/>
        <end position="787"/>
    </location>
</feature>
<dbReference type="Pfam" id="PF02687">
    <property type="entry name" value="FtsX"/>
    <property type="match status" value="2"/>
</dbReference>
<organism evidence="10 11">
    <name type="scientific">Floricoccus tropicus</name>
    <dbReference type="NCBI Taxonomy" id="1859473"/>
    <lineage>
        <taxon>Bacteria</taxon>
        <taxon>Bacillati</taxon>
        <taxon>Bacillota</taxon>
        <taxon>Bacilli</taxon>
        <taxon>Lactobacillales</taxon>
        <taxon>Streptococcaceae</taxon>
        <taxon>Floricoccus</taxon>
    </lineage>
</organism>
<evidence type="ECO:0000259" key="9">
    <source>
        <dbReference type="Pfam" id="PF12704"/>
    </source>
</evidence>
<dbReference type="Pfam" id="PF12704">
    <property type="entry name" value="MacB_PCD"/>
    <property type="match status" value="1"/>
</dbReference>
<feature type="transmembrane region" description="Helical" evidence="7">
    <location>
        <begin position="21"/>
        <end position="38"/>
    </location>
</feature>
<keyword evidence="4 7" id="KW-1133">Transmembrane helix</keyword>
<evidence type="ECO:0000313" key="10">
    <source>
        <dbReference type="EMBL" id="OFI48234.1"/>
    </source>
</evidence>
<feature type="transmembrane region" description="Helical" evidence="7">
    <location>
        <begin position="365"/>
        <end position="386"/>
    </location>
</feature>
<evidence type="ECO:0000256" key="5">
    <source>
        <dbReference type="ARBA" id="ARBA00023136"/>
    </source>
</evidence>
<keyword evidence="6" id="KW-0175">Coiled coil</keyword>
<gene>
    <name evidence="10" type="ORF">BG261_08090</name>
</gene>
<evidence type="ECO:0000256" key="6">
    <source>
        <dbReference type="SAM" id="Coils"/>
    </source>
</evidence>
<dbReference type="AlphaFoldDB" id="A0A1E8GJ08"/>
<accession>A0A1E8GJ08</accession>
<reference evidence="11" key="1">
    <citation type="submission" date="2016-09" db="EMBL/GenBank/DDBJ databases">
        <title>Draft genome sequence of a novel species of the family Streptococcaceae isolated from flowers.</title>
        <authorList>
            <person name="Chuah L.-O."/>
            <person name="Yap K.-P."/>
            <person name="Thong K.L."/>
            <person name="Liong M.T."/>
            <person name="Ahmad R."/>
            <person name="Rusul G."/>
        </authorList>
    </citation>
    <scope>NUCLEOTIDE SEQUENCE [LARGE SCALE GENOMIC DNA]</scope>
    <source>
        <strain evidence="11">DF1</strain>
    </source>
</reference>
<dbReference type="InterPro" id="IPR038766">
    <property type="entry name" value="Membrane_comp_ABC_pdt"/>
</dbReference>
<feature type="transmembrane region" description="Helical" evidence="7">
    <location>
        <begin position="820"/>
        <end position="842"/>
    </location>
</feature>
<evidence type="ECO:0000256" key="1">
    <source>
        <dbReference type="ARBA" id="ARBA00004651"/>
    </source>
</evidence>
<feature type="domain" description="ABC3 transporter permease C-terminal" evidence="8">
    <location>
        <begin position="771"/>
        <end position="888"/>
    </location>
</feature>
<dbReference type="PANTHER" id="PTHR30287:SF1">
    <property type="entry name" value="INNER MEMBRANE PROTEIN"/>
    <property type="match status" value="1"/>
</dbReference>
<feature type="transmembrane region" description="Helical" evidence="7">
    <location>
        <begin position="410"/>
        <end position="438"/>
    </location>
</feature>
<dbReference type="InterPro" id="IPR003838">
    <property type="entry name" value="ABC3_permease_C"/>
</dbReference>
<dbReference type="Proteomes" id="UP000178622">
    <property type="component" value="Unassembled WGS sequence"/>
</dbReference>
<keyword evidence="3 7" id="KW-0812">Transmembrane</keyword>
<feature type="transmembrane region" description="Helical" evidence="7">
    <location>
        <begin position="862"/>
        <end position="880"/>
    </location>
</feature>
<evidence type="ECO:0000259" key="8">
    <source>
        <dbReference type="Pfam" id="PF02687"/>
    </source>
</evidence>
<keyword evidence="11" id="KW-1185">Reference proteome</keyword>
<comment type="caution">
    <text evidence="10">The sequence shown here is derived from an EMBL/GenBank/DDBJ whole genome shotgun (WGS) entry which is preliminary data.</text>
</comment>
<dbReference type="OrthoDB" id="5137249at2"/>